<dbReference type="EMBL" id="FN554974">
    <property type="protein sequence ID" value="CBH17248.1"/>
    <property type="molecule type" value="Genomic_DNA"/>
</dbReference>
<dbReference type="RefSeq" id="XP_011779512.1">
    <property type="nucleotide sequence ID" value="XM_011781210.1"/>
</dbReference>
<sequence length="114" mass="13658">MDTHGKPKTKKGERRVAVHAAKRIHRGVCVCVCMEKRANKFVLLFDVVGFIIFVLPFLFSCQHLTCCLFYYIYIYIFFYYFLFIFFDFVHCGNFCDTESMSTHPYPKQEWQRPI</sequence>
<dbReference type="Proteomes" id="UP000002316">
    <property type="component" value="Chromosome 11"/>
</dbReference>
<feature type="transmembrane region" description="Helical" evidence="1">
    <location>
        <begin position="41"/>
        <end position="59"/>
    </location>
</feature>
<evidence type="ECO:0000256" key="1">
    <source>
        <dbReference type="SAM" id="Phobius"/>
    </source>
</evidence>
<accession>D0A6E7</accession>
<dbReference type="GeneID" id="23867348"/>
<organism evidence="2 3">
    <name type="scientific">Trypanosoma brucei gambiense (strain MHOM/CI/86/DAL972)</name>
    <dbReference type="NCBI Taxonomy" id="679716"/>
    <lineage>
        <taxon>Eukaryota</taxon>
        <taxon>Discoba</taxon>
        <taxon>Euglenozoa</taxon>
        <taxon>Kinetoplastea</taxon>
        <taxon>Metakinetoplastina</taxon>
        <taxon>Trypanosomatida</taxon>
        <taxon>Trypanosomatidae</taxon>
        <taxon>Trypanosoma</taxon>
    </lineage>
</organism>
<proteinExistence type="predicted"/>
<name>D0A6E7_TRYB9</name>
<gene>
    <name evidence="2" type="ORF">TbgDal_XI3660</name>
</gene>
<keyword evidence="1" id="KW-0472">Membrane</keyword>
<keyword evidence="1" id="KW-0812">Transmembrane</keyword>
<keyword evidence="1" id="KW-1133">Transmembrane helix</keyword>
<evidence type="ECO:0000313" key="3">
    <source>
        <dbReference type="Proteomes" id="UP000002316"/>
    </source>
</evidence>
<protein>
    <submittedName>
        <fullName evidence="2">Uncharacterized protein</fullName>
    </submittedName>
</protein>
<feature type="transmembrane region" description="Helical" evidence="1">
    <location>
        <begin position="71"/>
        <end position="90"/>
    </location>
</feature>
<dbReference type="AlphaFoldDB" id="D0A6E7"/>
<reference evidence="3" key="1">
    <citation type="journal article" date="2010" name="PLoS Negl. Trop. Dis.">
        <title>The genome sequence of Trypanosoma brucei gambiense, causative agent of chronic human african trypanosomiasis.</title>
        <authorList>
            <person name="Jackson A.P."/>
            <person name="Sanders M."/>
            <person name="Berry A."/>
            <person name="McQuillan J."/>
            <person name="Aslett M.A."/>
            <person name="Quail M.A."/>
            <person name="Chukualim B."/>
            <person name="Capewell P."/>
            <person name="MacLeod A."/>
            <person name="Melville S.E."/>
            <person name="Gibson W."/>
            <person name="Barry J.D."/>
            <person name="Berriman M."/>
            <person name="Hertz-Fowler C."/>
        </authorList>
    </citation>
    <scope>NUCLEOTIDE SEQUENCE [LARGE SCALE GENOMIC DNA]</scope>
    <source>
        <strain evidence="3">MHOM/CI/86/DAL972</strain>
    </source>
</reference>
<dbReference type="KEGG" id="tbg:TbgDal_XI3660"/>
<evidence type="ECO:0000313" key="2">
    <source>
        <dbReference type="EMBL" id="CBH17248.1"/>
    </source>
</evidence>